<keyword evidence="2" id="KW-1133">Transmembrane helix</keyword>
<comment type="caution">
    <text evidence="3">The sequence shown here is derived from an EMBL/GenBank/DDBJ whole genome shotgun (WGS) entry which is preliminary data.</text>
</comment>
<evidence type="ECO:0000256" key="2">
    <source>
        <dbReference type="SAM" id="Phobius"/>
    </source>
</evidence>
<evidence type="ECO:0000313" key="3">
    <source>
        <dbReference type="EMBL" id="EAQ78654.1"/>
    </source>
</evidence>
<proteinExistence type="predicted"/>
<organism evidence="3 4">
    <name type="scientific">Blastopirellula marina DSM 3645</name>
    <dbReference type="NCBI Taxonomy" id="314230"/>
    <lineage>
        <taxon>Bacteria</taxon>
        <taxon>Pseudomonadati</taxon>
        <taxon>Planctomycetota</taxon>
        <taxon>Planctomycetia</taxon>
        <taxon>Pirellulales</taxon>
        <taxon>Pirellulaceae</taxon>
        <taxon>Blastopirellula</taxon>
    </lineage>
</organism>
<dbReference type="AlphaFoldDB" id="A3ZXV0"/>
<keyword evidence="2" id="KW-0472">Membrane</keyword>
<feature type="transmembrane region" description="Helical" evidence="2">
    <location>
        <begin position="43"/>
        <end position="64"/>
    </location>
</feature>
<sequence length="198" mass="21779">MTNNDTNPYASPREVRSHAEVQSPVSGAPQPLRIWLWWSARRGIIGGVVAGCFLFLVGVVVSVIRNEWSVVGEMFTGWSHLRSVFQVFLLGVLFGGAVFGAIAFFLGLIAYGLQKFRYREWMLFLLCLILPTLPMLTMVIFSIVAGETINDGLGLISLFAIFLISVGVGISIFSRITGTLFRSRDSTVLIHSQESSSS</sequence>
<dbReference type="HOGENOM" id="CLU_1375886_0_0_0"/>
<feature type="transmembrane region" description="Helical" evidence="2">
    <location>
        <begin position="123"/>
        <end position="146"/>
    </location>
</feature>
<accession>A3ZXV0</accession>
<evidence type="ECO:0000256" key="1">
    <source>
        <dbReference type="SAM" id="MobiDB-lite"/>
    </source>
</evidence>
<dbReference type="EMBL" id="AANZ01000019">
    <property type="protein sequence ID" value="EAQ78654.1"/>
    <property type="molecule type" value="Genomic_DNA"/>
</dbReference>
<feature type="transmembrane region" description="Helical" evidence="2">
    <location>
        <begin position="84"/>
        <end position="111"/>
    </location>
</feature>
<dbReference type="Proteomes" id="UP000004358">
    <property type="component" value="Unassembled WGS sequence"/>
</dbReference>
<keyword evidence="2" id="KW-0812">Transmembrane</keyword>
<protein>
    <submittedName>
        <fullName evidence="3">Uncharacterized protein</fullName>
    </submittedName>
</protein>
<name>A3ZXV0_9BACT</name>
<gene>
    <name evidence="3" type="ORF">DSM3645_07675</name>
</gene>
<feature type="region of interest" description="Disordered" evidence="1">
    <location>
        <begin position="1"/>
        <end position="26"/>
    </location>
</feature>
<reference evidence="3 4" key="1">
    <citation type="submission" date="2006-02" db="EMBL/GenBank/DDBJ databases">
        <authorList>
            <person name="Amann R."/>
            <person name="Ferriera S."/>
            <person name="Johnson J."/>
            <person name="Kravitz S."/>
            <person name="Halpern A."/>
            <person name="Remington K."/>
            <person name="Beeson K."/>
            <person name="Tran B."/>
            <person name="Rogers Y.-H."/>
            <person name="Friedman R."/>
            <person name="Venter J.C."/>
        </authorList>
    </citation>
    <scope>NUCLEOTIDE SEQUENCE [LARGE SCALE GENOMIC DNA]</scope>
    <source>
        <strain evidence="3 4">DSM 3645</strain>
    </source>
</reference>
<feature type="transmembrane region" description="Helical" evidence="2">
    <location>
        <begin position="152"/>
        <end position="174"/>
    </location>
</feature>
<dbReference type="STRING" id="314230.DSM3645_07675"/>
<evidence type="ECO:0000313" key="4">
    <source>
        <dbReference type="Proteomes" id="UP000004358"/>
    </source>
</evidence>